<evidence type="ECO:0000313" key="9">
    <source>
        <dbReference type="EMBL" id="RHF88927.1"/>
    </source>
</evidence>
<evidence type="ECO:0000256" key="1">
    <source>
        <dbReference type="ARBA" id="ARBA00004651"/>
    </source>
</evidence>
<dbReference type="RefSeq" id="WP_118231692.1">
    <property type="nucleotide sequence ID" value="NZ_QRHR01000005.1"/>
</dbReference>
<evidence type="ECO:0000256" key="7">
    <source>
        <dbReference type="SAM" id="Phobius"/>
    </source>
</evidence>
<reference evidence="9 10" key="1">
    <citation type="submission" date="2018-08" db="EMBL/GenBank/DDBJ databases">
        <title>A genome reference for cultivated species of the human gut microbiota.</title>
        <authorList>
            <person name="Zou Y."/>
            <person name="Xue W."/>
            <person name="Luo G."/>
        </authorList>
    </citation>
    <scope>NUCLEOTIDE SEQUENCE [LARGE SCALE GENOMIC DNA]</scope>
    <source>
        <strain evidence="9 10">AM23-22</strain>
    </source>
</reference>
<dbReference type="EMBL" id="QRHR01000005">
    <property type="protein sequence ID" value="RHF88927.1"/>
    <property type="molecule type" value="Genomic_DNA"/>
</dbReference>
<dbReference type="InterPro" id="IPR050445">
    <property type="entry name" value="Bact_polysacc_biosynth/exp"/>
</dbReference>
<dbReference type="PANTHER" id="PTHR32309:SF13">
    <property type="entry name" value="FERRIC ENTEROBACTIN TRANSPORT PROTEIN FEPE"/>
    <property type="match status" value="1"/>
</dbReference>
<dbReference type="GO" id="GO:0004713">
    <property type="term" value="F:protein tyrosine kinase activity"/>
    <property type="evidence" value="ECO:0007669"/>
    <property type="project" value="TreeGrafter"/>
</dbReference>
<dbReference type="GO" id="GO:0005886">
    <property type="term" value="C:plasma membrane"/>
    <property type="evidence" value="ECO:0007669"/>
    <property type="project" value="UniProtKB-SubCell"/>
</dbReference>
<comment type="caution">
    <text evidence="9">The sequence shown here is derived from an EMBL/GenBank/DDBJ whole genome shotgun (WGS) entry which is preliminary data.</text>
</comment>
<feature type="transmembrane region" description="Helical" evidence="7">
    <location>
        <begin position="188"/>
        <end position="208"/>
    </location>
</feature>
<keyword evidence="4 7" id="KW-0812">Transmembrane</keyword>
<comment type="subcellular location">
    <subcellularLocation>
        <location evidence="1">Cell membrane</location>
        <topology evidence="1">Multi-pass membrane protein</topology>
    </subcellularLocation>
</comment>
<organism evidence="9 10">
    <name type="scientific">Eubacterium ventriosum</name>
    <dbReference type="NCBI Taxonomy" id="39496"/>
    <lineage>
        <taxon>Bacteria</taxon>
        <taxon>Bacillati</taxon>
        <taxon>Bacillota</taxon>
        <taxon>Clostridia</taxon>
        <taxon>Eubacteriales</taxon>
        <taxon>Eubacteriaceae</taxon>
        <taxon>Eubacterium</taxon>
    </lineage>
</organism>
<keyword evidence="6 7" id="KW-0472">Membrane</keyword>
<feature type="transmembrane region" description="Helical" evidence="7">
    <location>
        <begin position="32"/>
        <end position="49"/>
    </location>
</feature>
<keyword evidence="3" id="KW-1003">Cell membrane</keyword>
<gene>
    <name evidence="9" type="ORF">DW652_06775</name>
</gene>
<dbReference type="AlphaFoldDB" id="A0A414R7F2"/>
<proteinExistence type="inferred from homology"/>
<dbReference type="Proteomes" id="UP000286186">
    <property type="component" value="Unassembled WGS sequence"/>
</dbReference>
<comment type="similarity">
    <text evidence="2">Belongs to the CpsC/CapA family.</text>
</comment>
<evidence type="ECO:0000256" key="6">
    <source>
        <dbReference type="ARBA" id="ARBA00023136"/>
    </source>
</evidence>
<keyword evidence="5 7" id="KW-1133">Transmembrane helix</keyword>
<evidence type="ECO:0000256" key="2">
    <source>
        <dbReference type="ARBA" id="ARBA00006683"/>
    </source>
</evidence>
<evidence type="ECO:0000313" key="10">
    <source>
        <dbReference type="Proteomes" id="UP000286186"/>
    </source>
</evidence>
<dbReference type="Pfam" id="PF02706">
    <property type="entry name" value="Wzz"/>
    <property type="match status" value="1"/>
</dbReference>
<evidence type="ECO:0000256" key="4">
    <source>
        <dbReference type="ARBA" id="ARBA00022692"/>
    </source>
</evidence>
<evidence type="ECO:0000256" key="5">
    <source>
        <dbReference type="ARBA" id="ARBA00022989"/>
    </source>
</evidence>
<dbReference type="PANTHER" id="PTHR32309">
    <property type="entry name" value="TYROSINE-PROTEIN KINASE"/>
    <property type="match status" value="1"/>
</dbReference>
<name>A0A414R7F2_9FIRM</name>
<feature type="domain" description="Polysaccharide chain length determinant N-terminal" evidence="8">
    <location>
        <begin position="18"/>
        <end position="101"/>
    </location>
</feature>
<evidence type="ECO:0000259" key="8">
    <source>
        <dbReference type="Pfam" id="PF02706"/>
    </source>
</evidence>
<dbReference type="InterPro" id="IPR003856">
    <property type="entry name" value="LPS_length_determ_N"/>
</dbReference>
<accession>A0A414R7F2</accession>
<evidence type="ECO:0000256" key="3">
    <source>
        <dbReference type="ARBA" id="ARBA00022475"/>
    </source>
</evidence>
<protein>
    <recommendedName>
        <fullName evidence="8">Polysaccharide chain length determinant N-terminal domain-containing protein</fullName>
    </recommendedName>
</protein>
<sequence>MKQQVEKIKINEKEDEVEINLLDLFNYYRKKILFIIAGFLIGAIIAGVWTKVGITPKYTATAKVYMVSASKNSVVDLADLSIGTSLSEDYAELLHVRPIIEAINEENDLGYTYEQLNGMIDISTVEDTRILKISATSIKPEEAKTIANALAEKAVTEIPKLMGTSSPNIAERAITPKGKSSPSLKKNVMMGAFGGMVVVLAIFTFLFITDDTIKTEEDVEKYLGIIPLTVIPDGNVKYGVYSKYNYYKGKKYYTPK</sequence>